<proteinExistence type="predicted"/>
<sequence length="435" mass="48885">MDLSVNTISAHLPVQPALNDEIDLAELFRSLWAQKLLIVGVTVAAALLAGSYAFFLATPEYQVQSLLRPAAIKDLDALNGTEVYPLTPDEALRRVGTALDSYETRLEFSRAHPELFEALQTPLRSPEQAFEKFNDEAFQMLLPDPKATSLTPYVGIRLTYPEDVQGVSIVNGLVEFALQRERELIAADLQAVIKNRLDKLERKIEAARASYETSKQAKIAALLEADELKRAELQDELRALRQQLKTRRDDRIMQLNEAIRIAKSLGIAKPTTPSALGDEGRSAQGNVIRTEVNNQQIPLYFMGSEALEAERDALQQRRSDDFTEPRIAQIAKELRLLENNREVEILKQRENDDLFLKDLALWREEAARLRALDMDVSKLKLVHIDQAAVEPSKPIKPKKLLILALGIVLGAMLGVFIALIRNIVRRKPDTFAISR</sequence>
<dbReference type="STRING" id="137658.SAMN05216186_10475"/>
<keyword evidence="5 7" id="KW-0472">Membrane</keyword>
<keyword evidence="2" id="KW-1003">Cell membrane</keyword>
<protein>
    <submittedName>
        <fullName evidence="10">LPS O-antigen chain length determinant protein, WzzB/FepE family</fullName>
    </submittedName>
</protein>
<evidence type="ECO:0000256" key="5">
    <source>
        <dbReference type="ARBA" id="ARBA00023136"/>
    </source>
</evidence>
<gene>
    <name evidence="10" type="ORF">SAMN05216186_10475</name>
</gene>
<organism evidence="10 11">
    <name type="scientific">Pseudomonas indica</name>
    <dbReference type="NCBI Taxonomy" id="137658"/>
    <lineage>
        <taxon>Bacteria</taxon>
        <taxon>Pseudomonadati</taxon>
        <taxon>Pseudomonadota</taxon>
        <taxon>Gammaproteobacteria</taxon>
        <taxon>Pseudomonadales</taxon>
        <taxon>Pseudomonadaceae</taxon>
        <taxon>Pseudomonas</taxon>
    </lineage>
</organism>
<dbReference type="Proteomes" id="UP000198706">
    <property type="component" value="Unassembled WGS sequence"/>
</dbReference>
<dbReference type="PANTHER" id="PTHR32309">
    <property type="entry name" value="TYROSINE-PROTEIN KINASE"/>
    <property type="match status" value="1"/>
</dbReference>
<feature type="transmembrane region" description="Helical" evidence="7">
    <location>
        <begin position="36"/>
        <end position="57"/>
    </location>
</feature>
<keyword evidence="11" id="KW-1185">Reference proteome</keyword>
<name>A0A1G8YQD0_9PSED</name>
<keyword evidence="4 7" id="KW-1133">Transmembrane helix</keyword>
<feature type="domain" description="Tyrosine-protein kinase G-rich" evidence="9">
    <location>
        <begin position="384"/>
        <end position="422"/>
    </location>
</feature>
<comment type="subcellular location">
    <subcellularLocation>
        <location evidence="1">Cell membrane</location>
        <topology evidence="1">Multi-pass membrane protein</topology>
    </subcellularLocation>
</comment>
<dbReference type="SUPFAM" id="SSF160355">
    <property type="entry name" value="Bacterial polysaccharide co-polymerase-like"/>
    <property type="match status" value="2"/>
</dbReference>
<dbReference type="GO" id="GO:0004713">
    <property type="term" value="F:protein tyrosine kinase activity"/>
    <property type="evidence" value="ECO:0007669"/>
    <property type="project" value="TreeGrafter"/>
</dbReference>
<dbReference type="InterPro" id="IPR003856">
    <property type="entry name" value="LPS_length_determ_N"/>
</dbReference>
<evidence type="ECO:0000259" key="8">
    <source>
        <dbReference type="Pfam" id="PF02706"/>
    </source>
</evidence>
<dbReference type="Pfam" id="PF13807">
    <property type="entry name" value="GNVR"/>
    <property type="match status" value="1"/>
</dbReference>
<dbReference type="Pfam" id="PF02706">
    <property type="entry name" value="Wzz"/>
    <property type="match status" value="1"/>
</dbReference>
<feature type="transmembrane region" description="Helical" evidence="7">
    <location>
        <begin position="400"/>
        <end position="420"/>
    </location>
</feature>
<feature type="domain" description="Polysaccharide chain length determinant N-terminal" evidence="8">
    <location>
        <begin position="20"/>
        <end position="74"/>
    </location>
</feature>
<evidence type="ECO:0000256" key="6">
    <source>
        <dbReference type="SAM" id="Coils"/>
    </source>
</evidence>
<evidence type="ECO:0000256" key="2">
    <source>
        <dbReference type="ARBA" id="ARBA00022475"/>
    </source>
</evidence>
<evidence type="ECO:0000313" key="10">
    <source>
        <dbReference type="EMBL" id="SDK04956.1"/>
    </source>
</evidence>
<dbReference type="GO" id="GO:0005886">
    <property type="term" value="C:plasma membrane"/>
    <property type="evidence" value="ECO:0007669"/>
    <property type="project" value="UniProtKB-SubCell"/>
</dbReference>
<accession>A0A1G8YQD0</accession>
<evidence type="ECO:0000256" key="7">
    <source>
        <dbReference type="SAM" id="Phobius"/>
    </source>
</evidence>
<keyword evidence="6" id="KW-0175">Coiled coil</keyword>
<evidence type="ECO:0000256" key="3">
    <source>
        <dbReference type="ARBA" id="ARBA00022692"/>
    </source>
</evidence>
<reference evidence="10 11" key="1">
    <citation type="submission" date="2016-10" db="EMBL/GenBank/DDBJ databases">
        <authorList>
            <person name="de Groot N.N."/>
        </authorList>
    </citation>
    <scope>NUCLEOTIDE SEQUENCE [LARGE SCALE GENOMIC DNA]</scope>
    <source>
        <strain evidence="10 11">JCM 21544</strain>
    </source>
</reference>
<evidence type="ECO:0000256" key="4">
    <source>
        <dbReference type="ARBA" id="ARBA00022989"/>
    </source>
</evidence>
<dbReference type="InterPro" id="IPR050445">
    <property type="entry name" value="Bact_polysacc_biosynth/exp"/>
</dbReference>
<dbReference type="EMBL" id="FNFD01000004">
    <property type="protein sequence ID" value="SDK04956.1"/>
    <property type="molecule type" value="Genomic_DNA"/>
</dbReference>
<dbReference type="AlphaFoldDB" id="A0A1G8YQD0"/>
<dbReference type="InterPro" id="IPR032807">
    <property type="entry name" value="GNVR"/>
</dbReference>
<dbReference type="Gene3D" id="3.30.1890.10">
    <property type="entry name" value="FepE-like"/>
    <property type="match status" value="2"/>
</dbReference>
<evidence type="ECO:0000313" key="11">
    <source>
        <dbReference type="Proteomes" id="UP000198706"/>
    </source>
</evidence>
<evidence type="ECO:0000256" key="1">
    <source>
        <dbReference type="ARBA" id="ARBA00004651"/>
    </source>
</evidence>
<keyword evidence="3 7" id="KW-0812">Transmembrane</keyword>
<evidence type="ECO:0000259" key="9">
    <source>
        <dbReference type="Pfam" id="PF13807"/>
    </source>
</evidence>
<dbReference type="PANTHER" id="PTHR32309:SF13">
    <property type="entry name" value="FERRIC ENTEROBACTIN TRANSPORT PROTEIN FEPE"/>
    <property type="match status" value="1"/>
</dbReference>
<feature type="coiled-coil region" evidence="6">
    <location>
        <begin position="190"/>
        <end position="250"/>
    </location>
</feature>